<dbReference type="OrthoDB" id="4849160at2759"/>
<comment type="similarity">
    <text evidence="13">Belongs to the polysaccharide monooxygenase AA9 family.</text>
</comment>
<comment type="subcellular location">
    <subcellularLocation>
        <location evidence="2">Secreted</location>
    </subcellularLocation>
</comment>
<evidence type="ECO:0000256" key="3">
    <source>
        <dbReference type="ARBA" id="ARBA00022525"/>
    </source>
</evidence>
<feature type="region of interest" description="Disordered" evidence="16">
    <location>
        <begin position="192"/>
        <end position="213"/>
    </location>
</feature>
<keyword evidence="9" id="KW-0503">Monooxygenase</keyword>
<evidence type="ECO:0000256" key="11">
    <source>
        <dbReference type="ARBA" id="ARBA00023277"/>
    </source>
</evidence>
<keyword evidence="7" id="KW-0560">Oxidoreductase</keyword>
<evidence type="ECO:0000256" key="14">
    <source>
        <dbReference type="ARBA" id="ARBA00045077"/>
    </source>
</evidence>
<accession>A0A9P7UVG7</accession>
<organism evidence="19 20">
    <name type="scientific">Marasmius oreades</name>
    <name type="common">fairy-ring Marasmius</name>
    <dbReference type="NCBI Taxonomy" id="181124"/>
    <lineage>
        <taxon>Eukaryota</taxon>
        <taxon>Fungi</taxon>
        <taxon>Dikarya</taxon>
        <taxon>Basidiomycota</taxon>
        <taxon>Agaricomycotina</taxon>
        <taxon>Agaricomycetes</taxon>
        <taxon>Agaricomycetidae</taxon>
        <taxon>Agaricales</taxon>
        <taxon>Marasmiineae</taxon>
        <taxon>Marasmiaceae</taxon>
        <taxon>Marasmius</taxon>
    </lineage>
</organism>
<dbReference type="Pfam" id="PF03443">
    <property type="entry name" value="AA9"/>
    <property type="match status" value="1"/>
</dbReference>
<dbReference type="EMBL" id="CM032183">
    <property type="protein sequence ID" value="KAG7095300.1"/>
    <property type="molecule type" value="Genomic_DNA"/>
</dbReference>
<evidence type="ECO:0000256" key="12">
    <source>
        <dbReference type="ARBA" id="ARBA00023326"/>
    </source>
</evidence>
<evidence type="ECO:0000256" key="5">
    <source>
        <dbReference type="ARBA" id="ARBA00022729"/>
    </source>
</evidence>
<feature type="region of interest" description="Disordered" evidence="16">
    <location>
        <begin position="240"/>
        <end position="299"/>
    </location>
</feature>
<dbReference type="GO" id="GO:0005576">
    <property type="term" value="C:extracellular region"/>
    <property type="evidence" value="ECO:0007669"/>
    <property type="project" value="UniProtKB-SubCell"/>
</dbReference>
<keyword evidence="20" id="KW-1185">Reference proteome</keyword>
<comment type="caution">
    <text evidence="19">The sequence shown here is derived from an EMBL/GenBank/DDBJ whole genome shotgun (WGS) entry which is preliminary data.</text>
</comment>
<evidence type="ECO:0000256" key="8">
    <source>
        <dbReference type="ARBA" id="ARBA00023008"/>
    </source>
</evidence>
<evidence type="ECO:0000313" key="20">
    <source>
        <dbReference type="Proteomes" id="UP001049176"/>
    </source>
</evidence>
<evidence type="ECO:0000256" key="6">
    <source>
        <dbReference type="ARBA" id="ARBA00023001"/>
    </source>
</evidence>
<dbReference type="Gene3D" id="2.70.50.70">
    <property type="match status" value="1"/>
</dbReference>
<dbReference type="Proteomes" id="UP001049176">
    <property type="component" value="Chromosome 3"/>
</dbReference>
<keyword evidence="3" id="KW-0964">Secreted</keyword>
<feature type="compositionally biased region" description="Gly residues" evidence="16">
    <location>
        <begin position="251"/>
        <end position="267"/>
    </location>
</feature>
<reference evidence="19" key="1">
    <citation type="journal article" date="2021" name="Genome Biol. Evol.">
        <title>The assembled and annotated genome of the fairy-ring fungus Marasmius oreades.</title>
        <authorList>
            <person name="Hiltunen M."/>
            <person name="Ament-Velasquez S.L."/>
            <person name="Johannesson H."/>
        </authorList>
    </citation>
    <scope>NUCLEOTIDE SEQUENCE</scope>
    <source>
        <strain evidence="19">03SP1</strain>
    </source>
</reference>
<keyword evidence="12" id="KW-0624">Polysaccharide degradation</keyword>
<dbReference type="CDD" id="cd21175">
    <property type="entry name" value="LPMO_AA9"/>
    <property type="match status" value="1"/>
</dbReference>
<dbReference type="GO" id="GO:0004497">
    <property type="term" value="F:monooxygenase activity"/>
    <property type="evidence" value="ECO:0007669"/>
    <property type="project" value="UniProtKB-KW"/>
</dbReference>
<evidence type="ECO:0000259" key="18">
    <source>
        <dbReference type="Pfam" id="PF03443"/>
    </source>
</evidence>
<evidence type="ECO:0000256" key="9">
    <source>
        <dbReference type="ARBA" id="ARBA00023033"/>
    </source>
</evidence>
<evidence type="ECO:0000313" key="19">
    <source>
        <dbReference type="EMBL" id="KAG7095300.1"/>
    </source>
</evidence>
<comment type="cofactor">
    <cofactor evidence="1">
        <name>Cu(2+)</name>
        <dbReference type="ChEBI" id="CHEBI:29036"/>
    </cofactor>
</comment>
<dbReference type="AlphaFoldDB" id="A0A9P7UVG7"/>
<evidence type="ECO:0000256" key="10">
    <source>
        <dbReference type="ARBA" id="ARBA00023157"/>
    </source>
</evidence>
<keyword evidence="6" id="KW-0136">Cellulose degradation</keyword>
<feature type="signal peptide" evidence="17">
    <location>
        <begin position="1"/>
        <end position="17"/>
    </location>
</feature>
<dbReference type="GO" id="GO:0046872">
    <property type="term" value="F:metal ion binding"/>
    <property type="evidence" value="ECO:0007669"/>
    <property type="project" value="UniProtKB-KW"/>
</dbReference>
<evidence type="ECO:0000256" key="17">
    <source>
        <dbReference type="SAM" id="SignalP"/>
    </source>
</evidence>
<dbReference type="InterPro" id="IPR049892">
    <property type="entry name" value="AA9"/>
</dbReference>
<keyword evidence="11" id="KW-0119">Carbohydrate metabolism</keyword>
<evidence type="ECO:0000256" key="16">
    <source>
        <dbReference type="SAM" id="MobiDB-lite"/>
    </source>
</evidence>
<comment type="catalytic activity">
    <reaction evidence="14">
        <text>[(1-&gt;4)-beta-D-glucosyl]n+m + reduced acceptor + O2 = 4-dehydro-beta-D-glucosyl-[(1-&gt;4)-beta-D-glucosyl]n-1 + [(1-&gt;4)-beta-D-glucosyl]m + acceptor + H2O.</text>
        <dbReference type="EC" id="1.14.99.56"/>
    </reaction>
</comment>
<dbReference type="InterPro" id="IPR005103">
    <property type="entry name" value="AA9_LPMO"/>
</dbReference>
<dbReference type="PANTHER" id="PTHR33353">
    <property type="entry name" value="PUTATIVE (AFU_ORTHOLOGUE AFUA_1G12560)-RELATED"/>
    <property type="match status" value="1"/>
</dbReference>
<evidence type="ECO:0000256" key="15">
    <source>
        <dbReference type="ARBA" id="ARBA00047174"/>
    </source>
</evidence>
<dbReference type="RefSeq" id="XP_043011770.1">
    <property type="nucleotide sequence ID" value="XM_043150680.1"/>
</dbReference>
<feature type="chain" id="PRO_5040304577" description="lytic cellulose monooxygenase (C4-dehydrogenating)" evidence="17">
    <location>
        <begin position="18"/>
        <end position="351"/>
    </location>
</feature>
<keyword evidence="8" id="KW-0186">Copper</keyword>
<evidence type="ECO:0000256" key="7">
    <source>
        <dbReference type="ARBA" id="ARBA00023002"/>
    </source>
</evidence>
<dbReference type="PANTHER" id="PTHR33353:SF10">
    <property type="entry name" value="ENDO-BETA-1,4-GLUCANASE D"/>
    <property type="match status" value="1"/>
</dbReference>
<gene>
    <name evidence="19" type="ORF">E1B28_006067</name>
</gene>
<keyword evidence="10" id="KW-1015">Disulfide bond</keyword>
<keyword evidence="5 17" id="KW-0732">Signal</keyword>
<dbReference type="EC" id="1.14.99.56" evidence="15"/>
<dbReference type="GeneID" id="66075143"/>
<sequence>MFKNIVISLLLSTYVSAHGYIASVDINGKHFPGNVPNGETKPSIIRQIGDVSPVKGATNKDLFCGINEQVASDLTTANPGDTISFDWRGGDNSLWPHNTGPMLTYMASCGPDPCNKFDDRNAKWFKIQQVGRKGKGQEWAQQDLMKGAVATIKLPSTLAPGNYLIRHEIIALHLAESDGGAEFYPGCAQITVGGNQNGRPKDEETVVFPGGYHDQDPGILVPNAFDANADYNFPGPAIARFVTDSPSNGGSNSGNGQGSGSSNGSGSGTTSPNGGNNGTTSDPSGSSSSSHAPSSQGTCRLKKRGVAVFKRAQYQDYERSDVVRIYRPKHISRIMRNLLSRRGFDMAPVDS</sequence>
<proteinExistence type="inferred from homology"/>
<feature type="domain" description="Auxiliary Activity family 9 catalytic" evidence="18">
    <location>
        <begin position="18"/>
        <end position="221"/>
    </location>
</feature>
<dbReference type="KEGG" id="more:E1B28_006067"/>
<evidence type="ECO:0000256" key="13">
    <source>
        <dbReference type="ARBA" id="ARBA00044502"/>
    </source>
</evidence>
<feature type="compositionally biased region" description="Low complexity" evidence="16">
    <location>
        <begin position="268"/>
        <end position="297"/>
    </location>
</feature>
<evidence type="ECO:0000256" key="1">
    <source>
        <dbReference type="ARBA" id="ARBA00001973"/>
    </source>
</evidence>
<evidence type="ECO:0000256" key="4">
    <source>
        <dbReference type="ARBA" id="ARBA00022723"/>
    </source>
</evidence>
<keyword evidence="4" id="KW-0479">Metal-binding</keyword>
<name>A0A9P7UVG7_9AGAR</name>
<dbReference type="GO" id="GO:0030245">
    <property type="term" value="P:cellulose catabolic process"/>
    <property type="evidence" value="ECO:0007669"/>
    <property type="project" value="UniProtKB-KW"/>
</dbReference>
<evidence type="ECO:0000256" key="2">
    <source>
        <dbReference type="ARBA" id="ARBA00004613"/>
    </source>
</evidence>
<protein>
    <recommendedName>
        <fullName evidence="15">lytic cellulose monooxygenase (C4-dehydrogenating)</fullName>
        <ecNumber evidence="15">1.14.99.56</ecNumber>
    </recommendedName>
</protein>